<name>A0A3D9YZN6_9HYPH</name>
<dbReference type="AlphaFoldDB" id="A0A3D9YZN6"/>
<organism evidence="3 4">
    <name type="scientific">Methylovirgula ligni</name>
    <dbReference type="NCBI Taxonomy" id="569860"/>
    <lineage>
        <taxon>Bacteria</taxon>
        <taxon>Pseudomonadati</taxon>
        <taxon>Pseudomonadota</taxon>
        <taxon>Alphaproteobacteria</taxon>
        <taxon>Hyphomicrobiales</taxon>
        <taxon>Beijerinckiaceae</taxon>
        <taxon>Methylovirgula</taxon>
    </lineage>
</organism>
<keyword evidence="1" id="KW-0812">Transmembrane</keyword>
<proteinExistence type="predicted"/>
<dbReference type="EMBL" id="QUMO01000002">
    <property type="protein sequence ID" value="REF88107.1"/>
    <property type="molecule type" value="Genomic_DNA"/>
</dbReference>
<evidence type="ECO:0000313" key="3">
    <source>
        <dbReference type="EMBL" id="REF88107.1"/>
    </source>
</evidence>
<keyword evidence="1" id="KW-0472">Membrane</keyword>
<keyword evidence="1" id="KW-1133">Transmembrane helix</keyword>
<dbReference type="Proteomes" id="UP000256900">
    <property type="component" value="Unassembled WGS sequence"/>
</dbReference>
<protein>
    <submittedName>
        <fullName evidence="3">Flp pilus assembly protein TadG</fullName>
    </submittedName>
</protein>
<evidence type="ECO:0000313" key="4">
    <source>
        <dbReference type="Proteomes" id="UP000256900"/>
    </source>
</evidence>
<keyword evidence="4" id="KW-1185">Reference proteome</keyword>
<feature type="domain" description="TadE-like" evidence="2">
    <location>
        <begin position="20"/>
        <end position="59"/>
    </location>
</feature>
<evidence type="ECO:0000256" key="1">
    <source>
        <dbReference type="SAM" id="Phobius"/>
    </source>
</evidence>
<gene>
    <name evidence="3" type="ORF">DES32_1748</name>
</gene>
<accession>A0A3D9YZN6</accession>
<evidence type="ECO:0000259" key="2">
    <source>
        <dbReference type="Pfam" id="PF07811"/>
    </source>
</evidence>
<dbReference type="InterPro" id="IPR012495">
    <property type="entry name" value="TadE-like_dom"/>
</dbReference>
<comment type="caution">
    <text evidence="3">The sequence shown here is derived from an EMBL/GenBank/DDBJ whole genome shotgun (WGS) entry which is preliminary data.</text>
</comment>
<sequence length="195" mass="20935">MMFQRFRYNGLRRLASHERGVAAVEFALTLPVLLFVFVGVTQVGQAVSISRKVTMTARTVTDLATRTQSLTTSSLNSILQASTAVIAPYPSSTLSIIVSEVSTDSNGNATVDWSGAWPNNSNALTQGAPFTLPSSLAGDCITVIYGQVSYGYTPVLGYKVIGPITLKDSIYLYPRMSERVTYAGTTNTYPTCPAT</sequence>
<reference evidence="3 4" key="1">
    <citation type="submission" date="2018-08" db="EMBL/GenBank/DDBJ databases">
        <title>Genomic Encyclopedia of Type Strains, Phase IV (KMG-IV): sequencing the most valuable type-strain genomes for metagenomic binning, comparative biology and taxonomic classification.</title>
        <authorList>
            <person name="Goeker M."/>
        </authorList>
    </citation>
    <scope>NUCLEOTIDE SEQUENCE [LARGE SCALE GENOMIC DNA]</scope>
    <source>
        <strain evidence="3 4">BW863</strain>
    </source>
</reference>
<feature type="transmembrane region" description="Helical" evidence="1">
    <location>
        <begin position="21"/>
        <end position="40"/>
    </location>
</feature>
<dbReference type="Pfam" id="PF07811">
    <property type="entry name" value="TadE"/>
    <property type="match status" value="1"/>
</dbReference>